<dbReference type="HOGENOM" id="CLU_013016_0_0_12"/>
<keyword evidence="10" id="KW-1185">Reference proteome</keyword>
<dbReference type="AlphaFoldDB" id="F5YKU9"/>
<evidence type="ECO:0000313" key="10">
    <source>
        <dbReference type="Proteomes" id="UP000009223"/>
    </source>
</evidence>
<dbReference type="OrthoDB" id="9792889at2"/>
<dbReference type="CDD" id="cd06550">
    <property type="entry name" value="TM_ABC_iron-siderophores_like"/>
    <property type="match status" value="1"/>
</dbReference>
<protein>
    <submittedName>
        <fullName evidence="9">Transport system permease protein</fullName>
    </submittedName>
</protein>
<feature type="transmembrane region" description="Helical" evidence="8">
    <location>
        <begin position="172"/>
        <end position="193"/>
    </location>
</feature>
<dbReference type="eggNOG" id="COG0609">
    <property type="taxonomic scope" value="Bacteria"/>
</dbReference>
<sequence>MNNSLGLQEYEKYRAKNIIVIFIMLIMLFIVSITAIALGSYFIPIIDIAKAIFGKSIDNKINIVIWNMRLPRVLTAFLGGAGLGISGCVLQAILRNPLASASTLGISQGAAFGAAFAIIVLGAGLQGSSASSGVSFTNPVLVSVCAFFFSMVVSLIILALSRFVKISPESMILSGVALSAVFSGATTLLQYFANDVQLSSVVFWTFGDLGRTGWREICIIGVVVISFLLYFIYKRWDYNAIESGEQTAISLGVDVNALRIVNMIFCAITASVIVSFLGIVNFIGLIAPHIVRRFTGTNYCFLLPGSAIMGAILLLLGDIAARMIITPVILPIGAITSFLGGPLFMYMLFRSSSKR</sequence>
<feature type="transmembrane region" description="Helical" evidence="8">
    <location>
        <begin position="328"/>
        <end position="349"/>
    </location>
</feature>
<dbReference type="STRING" id="545694.TREPR_3272"/>
<dbReference type="InterPro" id="IPR000522">
    <property type="entry name" value="ABC_transptr_permease_BtuC"/>
</dbReference>
<comment type="similarity">
    <text evidence="2">Belongs to the binding-protein-dependent transport system permease family. FecCD subfamily.</text>
</comment>
<feature type="transmembrane region" description="Helical" evidence="8">
    <location>
        <begin position="213"/>
        <end position="233"/>
    </location>
</feature>
<evidence type="ECO:0000256" key="7">
    <source>
        <dbReference type="ARBA" id="ARBA00023136"/>
    </source>
</evidence>
<dbReference type="Gene3D" id="1.10.3470.10">
    <property type="entry name" value="ABC transporter involved in vitamin B12 uptake, BtuC"/>
    <property type="match status" value="1"/>
</dbReference>
<organism evidence="9 10">
    <name type="scientific">Treponema primitia (strain ATCC BAA-887 / DSM 12427 / ZAS-2)</name>
    <dbReference type="NCBI Taxonomy" id="545694"/>
    <lineage>
        <taxon>Bacteria</taxon>
        <taxon>Pseudomonadati</taxon>
        <taxon>Spirochaetota</taxon>
        <taxon>Spirochaetia</taxon>
        <taxon>Spirochaetales</taxon>
        <taxon>Treponemataceae</taxon>
        <taxon>Treponema</taxon>
    </lineage>
</organism>
<dbReference type="InterPro" id="IPR037294">
    <property type="entry name" value="ABC_BtuC-like"/>
</dbReference>
<keyword evidence="7 8" id="KW-0472">Membrane</keyword>
<feature type="transmembrane region" description="Helical" evidence="8">
    <location>
        <begin position="20"/>
        <end position="43"/>
    </location>
</feature>
<accession>F5YKU9</accession>
<reference evidence="9 10" key="2">
    <citation type="journal article" date="2011" name="ISME J.">
        <title>RNA-seq reveals cooperative metabolic interactions between two termite-gut spirochete species in co-culture.</title>
        <authorList>
            <person name="Rosenthal A.Z."/>
            <person name="Matson E.G."/>
            <person name="Eldar A."/>
            <person name="Leadbetter J.R."/>
        </authorList>
    </citation>
    <scope>NUCLEOTIDE SEQUENCE [LARGE SCALE GENOMIC DNA]</scope>
    <source>
        <strain evidence="10">ATCC BAA-887 / DSM 12427 / ZAS-2</strain>
    </source>
</reference>
<evidence type="ECO:0000256" key="5">
    <source>
        <dbReference type="ARBA" id="ARBA00022692"/>
    </source>
</evidence>
<feature type="transmembrane region" description="Helical" evidence="8">
    <location>
        <begin position="106"/>
        <end position="128"/>
    </location>
</feature>
<gene>
    <name evidence="9" type="ordered locus">TREPR_3272</name>
</gene>
<keyword evidence="5 8" id="KW-0812">Transmembrane</keyword>
<name>F5YKU9_TREPZ</name>
<feature type="transmembrane region" description="Helical" evidence="8">
    <location>
        <begin position="296"/>
        <end position="316"/>
    </location>
</feature>
<reference evidence="10" key="1">
    <citation type="submission" date="2009-12" db="EMBL/GenBank/DDBJ databases">
        <title>Complete sequence of Treponema primitia strain ZAS-2.</title>
        <authorList>
            <person name="Tetu S.G."/>
            <person name="Matson E."/>
            <person name="Ren Q."/>
            <person name="Seshadri R."/>
            <person name="Elbourne L."/>
            <person name="Hassan K.A."/>
            <person name="Durkin A."/>
            <person name="Radune D."/>
            <person name="Mohamoud Y."/>
            <person name="Shay R."/>
            <person name="Jin S."/>
            <person name="Zhang X."/>
            <person name="Lucey K."/>
            <person name="Ballor N.R."/>
            <person name="Ottesen E."/>
            <person name="Rosenthal R."/>
            <person name="Allen A."/>
            <person name="Leadbetter J.R."/>
            <person name="Paulsen I.T."/>
        </authorList>
    </citation>
    <scope>NUCLEOTIDE SEQUENCE [LARGE SCALE GENOMIC DNA]</scope>
    <source>
        <strain evidence="10">ATCC BAA-887 / DSM 12427 / ZAS-2</strain>
    </source>
</reference>
<evidence type="ECO:0000256" key="2">
    <source>
        <dbReference type="ARBA" id="ARBA00007935"/>
    </source>
</evidence>
<dbReference type="FunFam" id="1.10.3470.10:FF:000001">
    <property type="entry name" value="Vitamin B12 ABC transporter permease BtuC"/>
    <property type="match status" value="1"/>
</dbReference>
<dbReference type="KEGG" id="tpi:TREPR_3272"/>
<comment type="subcellular location">
    <subcellularLocation>
        <location evidence="1">Cell membrane</location>
        <topology evidence="1">Multi-pass membrane protein</topology>
    </subcellularLocation>
</comment>
<dbReference type="GO" id="GO:0005886">
    <property type="term" value="C:plasma membrane"/>
    <property type="evidence" value="ECO:0007669"/>
    <property type="project" value="UniProtKB-SubCell"/>
</dbReference>
<proteinExistence type="inferred from homology"/>
<dbReference type="Pfam" id="PF01032">
    <property type="entry name" value="FecCD"/>
    <property type="match status" value="1"/>
</dbReference>
<evidence type="ECO:0000313" key="9">
    <source>
        <dbReference type="EMBL" id="AEF85907.1"/>
    </source>
</evidence>
<dbReference type="EMBL" id="CP001843">
    <property type="protein sequence ID" value="AEF85907.1"/>
    <property type="molecule type" value="Genomic_DNA"/>
</dbReference>
<dbReference type="SUPFAM" id="SSF81345">
    <property type="entry name" value="ABC transporter involved in vitamin B12 uptake, BtuC"/>
    <property type="match status" value="1"/>
</dbReference>
<evidence type="ECO:0000256" key="6">
    <source>
        <dbReference type="ARBA" id="ARBA00022989"/>
    </source>
</evidence>
<evidence type="ECO:0000256" key="8">
    <source>
        <dbReference type="SAM" id="Phobius"/>
    </source>
</evidence>
<feature type="transmembrane region" description="Helical" evidence="8">
    <location>
        <begin position="264"/>
        <end position="290"/>
    </location>
</feature>
<evidence type="ECO:0000256" key="1">
    <source>
        <dbReference type="ARBA" id="ARBA00004651"/>
    </source>
</evidence>
<evidence type="ECO:0000256" key="4">
    <source>
        <dbReference type="ARBA" id="ARBA00022475"/>
    </source>
</evidence>
<dbReference type="Proteomes" id="UP000009223">
    <property type="component" value="Chromosome"/>
</dbReference>
<dbReference type="PANTHER" id="PTHR30472">
    <property type="entry name" value="FERRIC ENTEROBACTIN TRANSPORT SYSTEM PERMEASE PROTEIN"/>
    <property type="match status" value="1"/>
</dbReference>
<keyword evidence="6 8" id="KW-1133">Transmembrane helix</keyword>
<keyword evidence="3" id="KW-0813">Transport</keyword>
<evidence type="ECO:0000256" key="3">
    <source>
        <dbReference type="ARBA" id="ARBA00022448"/>
    </source>
</evidence>
<feature type="transmembrane region" description="Helical" evidence="8">
    <location>
        <begin position="140"/>
        <end position="160"/>
    </location>
</feature>
<dbReference type="GO" id="GO:0022857">
    <property type="term" value="F:transmembrane transporter activity"/>
    <property type="evidence" value="ECO:0007669"/>
    <property type="project" value="InterPro"/>
</dbReference>
<dbReference type="PANTHER" id="PTHR30472:SF25">
    <property type="entry name" value="ABC TRANSPORTER PERMEASE PROTEIN MJ0876-RELATED"/>
    <property type="match status" value="1"/>
</dbReference>
<keyword evidence="4" id="KW-1003">Cell membrane</keyword>
<feature type="transmembrane region" description="Helical" evidence="8">
    <location>
        <begin position="73"/>
        <end position="94"/>
    </location>
</feature>
<dbReference type="GO" id="GO:0033214">
    <property type="term" value="P:siderophore-iron import into cell"/>
    <property type="evidence" value="ECO:0007669"/>
    <property type="project" value="TreeGrafter"/>
</dbReference>